<evidence type="ECO:0000313" key="2">
    <source>
        <dbReference type="Proteomes" id="UP001085076"/>
    </source>
</evidence>
<reference evidence="1" key="2">
    <citation type="journal article" date="2022" name="Hortic Res">
        <title>The genome of Dioscorea zingiberensis sheds light on the biosynthesis, origin and evolution of the medicinally important diosgenin saponins.</title>
        <authorList>
            <person name="Li Y."/>
            <person name="Tan C."/>
            <person name="Li Z."/>
            <person name="Guo J."/>
            <person name="Li S."/>
            <person name="Chen X."/>
            <person name="Wang C."/>
            <person name="Dai X."/>
            <person name="Yang H."/>
            <person name="Song W."/>
            <person name="Hou L."/>
            <person name="Xu J."/>
            <person name="Tong Z."/>
            <person name="Xu A."/>
            <person name="Yuan X."/>
            <person name="Wang W."/>
            <person name="Yang Q."/>
            <person name="Chen L."/>
            <person name="Sun Z."/>
            <person name="Wang K."/>
            <person name="Pan B."/>
            <person name="Chen J."/>
            <person name="Bao Y."/>
            <person name="Liu F."/>
            <person name="Qi X."/>
            <person name="Gang D.R."/>
            <person name="Wen J."/>
            <person name="Li J."/>
        </authorList>
    </citation>
    <scope>NUCLEOTIDE SEQUENCE</scope>
    <source>
        <strain evidence="1">Dzin_1.0</strain>
    </source>
</reference>
<dbReference type="InterPro" id="IPR011990">
    <property type="entry name" value="TPR-like_helical_dom_sf"/>
</dbReference>
<name>A0A9D5CUR1_9LILI</name>
<comment type="caution">
    <text evidence="1">The sequence shown here is derived from an EMBL/GenBank/DDBJ whole genome shotgun (WGS) entry which is preliminary data.</text>
</comment>
<keyword evidence="2" id="KW-1185">Reference proteome</keyword>
<accession>A0A9D5CUR1</accession>
<dbReference type="Gene3D" id="1.25.40.10">
    <property type="entry name" value="Tetratricopeptide repeat domain"/>
    <property type="match status" value="2"/>
</dbReference>
<organism evidence="1 2">
    <name type="scientific">Dioscorea zingiberensis</name>
    <dbReference type="NCBI Taxonomy" id="325984"/>
    <lineage>
        <taxon>Eukaryota</taxon>
        <taxon>Viridiplantae</taxon>
        <taxon>Streptophyta</taxon>
        <taxon>Embryophyta</taxon>
        <taxon>Tracheophyta</taxon>
        <taxon>Spermatophyta</taxon>
        <taxon>Magnoliopsida</taxon>
        <taxon>Liliopsida</taxon>
        <taxon>Dioscoreales</taxon>
        <taxon>Dioscoreaceae</taxon>
        <taxon>Dioscorea</taxon>
    </lineage>
</organism>
<proteinExistence type="predicted"/>
<dbReference type="EMBL" id="JAGGNH010000003">
    <property type="protein sequence ID" value="KAJ0979387.1"/>
    <property type="molecule type" value="Genomic_DNA"/>
</dbReference>
<protein>
    <recommendedName>
        <fullName evidence="3">Pentatricopeptide repeat-containing protein</fullName>
    </recommendedName>
</protein>
<gene>
    <name evidence="1" type="ORF">J5N97_014861</name>
</gene>
<evidence type="ECO:0008006" key="3">
    <source>
        <dbReference type="Google" id="ProtNLM"/>
    </source>
</evidence>
<reference evidence="1" key="1">
    <citation type="submission" date="2021-03" db="EMBL/GenBank/DDBJ databases">
        <authorList>
            <person name="Li Z."/>
            <person name="Yang C."/>
        </authorList>
    </citation>
    <scope>NUCLEOTIDE SEQUENCE</scope>
    <source>
        <strain evidence="1">Dzin_1.0</strain>
        <tissue evidence="1">Leaf</tissue>
    </source>
</reference>
<dbReference type="PANTHER" id="PTHR47880">
    <property type="entry name" value="OS05G0353300 PROTEIN"/>
    <property type="match status" value="1"/>
</dbReference>
<dbReference type="PANTHER" id="PTHR47880:SF1">
    <property type="entry name" value="OS05G0353300 PROTEIN"/>
    <property type="match status" value="1"/>
</dbReference>
<sequence length="486" mass="54971">MEIPLPISTRLALSSSALRRLHVLPPRSRYISFPRPWMSFRSPIKPLKSVRFDRILTSSEEDMGDGFFETIEELERMVRDPSDVLGGMGDRLSVRELQLVLVYFSQEGRDSYCALEVFDWLRKENRVDGETMELMVSIACGWIERMVGGEHEVEDVVGLLNEMECVGVEPGFSMLEKVVSLYWEQEKKDEAVAFVKDVMRRGGVGGYRIGNQGENVKEGPVGYLAWKMMGDGNYLGAVKLVIEFKECGLNPEVYSYLIALTALVKEQKEYSKVLRKLKASTKDDLASELDADDLQQIKDYQSTLIRDAIRLSDWAIQEGSSAIPGAVHERLLAMYTCAGYGLEAENQLWQMKLSGKDPDMELYDVVLAICASQNEVDAVRRLLAGVEATSAARRKKTFSWLLRGYIKGGYYIHASETLLKMLDLGLCPGYLDRAAVLQGLRKTIQESGNLDPYIKLCKRLSDMDLIGPCIIYVYIDEYHLWIVKTL</sequence>
<evidence type="ECO:0000313" key="1">
    <source>
        <dbReference type="EMBL" id="KAJ0979387.1"/>
    </source>
</evidence>
<dbReference type="Proteomes" id="UP001085076">
    <property type="component" value="Miscellaneous, Linkage group lg03"/>
</dbReference>
<dbReference type="OrthoDB" id="2019753at2759"/>
<dbReference type="AlphaFoldDB" id="A0A9D5CUR1"/>